<keyword evidence="6" id="KW-1185">Reference proteome</keyword>
<dbReference type="PANTHER" id="PTHR30502:SF0">
    <property type="entry name" value="PHOSPHOENOLPYRUVATE CARBOXYLASE FAMILY PROTEIN"/>
    <property type="match status" value="1"/>
</dbReference>
<evidence type="ECO:0000256" key="1">
    <source>
        <dbReference type="ARBA" id="ARBA00005568"/>
    </source>
</evidence>
<keyword evidence="3" id="KW-0456">Lyase</keyword>
<dbReference type="Gene3D" id="3.20.20.60">
    <property type="entry name" value="Phosphoenolpyruvate-binding domains"/>
    <property type="match status" value="1"/>
</dbReference>
<gene>
    <name evidence="5" type="ORF">BJ960_003136</name>
</gene>
<dbReference type="SUPFAM" id="SSF51621">
    <property type="entry name" value="Phosphoenolpyruvate/pyruvate domain"/>
    <property type="match status" value="1"/>
</dbReference>
<evidence type="ECO:0000313" key="6">
    <source>
        <dbReference type="Proteomes" id="UP000586095"/>
    </source>
</evidence>
<dbReference type="InterPro" id="IPR040442">
    <property type="entry name" value="Pyrv_kinase-like_dom_sf"/>
</dbReference>
<keyword evidence="2" id="KW-0479">Metal-binding</keyword>
<dbReference type="Proteomes" id="UP000586095">
    <property type="component" value="Unassembled WGS sequence"/>
</dbReference>
<proteinExistence type="inferred from homology"/>
<protein>
    <submittedName>
        <fullName evidence="5">2-keto-3-deoxy-L-rhamnonate aldolase RhmA</fullName>
    </submittedName>
</protein>
<evidence type="ECO:0000256" key="3">
    <source>
        <dbReference type="ARBA" id="ARBA00023239"/>
    </source>
</evidence>
<sequence>MNEKLRQKLAAGETAFGLWVTSEASAVTEVAGMLGIDWICIDMEHGYLNFKDIQGHLQAARGTDMTVLVRPPSQDLEPIKRALDVGAHGIVLPLVDSADEVKAAYDHFYYPPIGRRGIGGERSVKWGLDLENYVKSANDELLFIPMIETQKSYDNLDEILGVDGIEAIFLGPGDMSASRGAVGEWEGPGVTEMNLDILRRAKEKGIGSGIVARHTDEAIQRRDQGFGMVSLGSDIGLMIRQIKQMAGELGKDTVGHRWF</sequence>
<organism evidence="5 6">
    <name type="scientific">Leucobacter aridicollis</name>
    <dbReference type="NCBI Taxonomy" id="283878"/>
    <lineage>
        <taxon>Bacteria</taxon>
        <taxon>Bacillati</taxon>
        <taxon>Actinomycetota</taxon>
        <taxon>Actinomycetes</taxon>
        <taxon>Micrococcales</taxon>
        <taxon>Microbacteriaceae</taxon>
        <taxon>Leucobacter</taxon>
    </lineage>
</organism>
<evidence type="ECO:0000259" key="4">
    <source>
        <dbReference type="Pfam" id="PF03328"/>
    </source>
</evidence>
<dbReference type="GO" id="GO:0005737">
    <property type="term" value="C:cytoplasm"/>
    <property type="evidence" value="ECO:0007669"/>
    <property type="project" value="TreeGrafter"/>
</dbReference>
<evidence type="ECO:0000256" key="2">
    <source>
        <dbReference type="ARBA" id="ARBA00022723"/>
    </source>
</evidence>
<dbReference type="EMBL" id="JACCBD010000001">
    <property type="protein sequence ID" value="NYD28333.1"/>
    <property type="molecule type" value="Genomic_DNA"/>
</dbReference>
<dbReference type="InterPro" id="IPR005000">
    <property type="entry name" value="Aldolase/citrate-lyase_domain"/>
</dbReference>
<dbReference type="PANTHER" id="PTHR30502">
    <property type="entry name" value="2-KETO-3-DEOXY-L-RHAMNONATE ALDOLASE"/>
    <property type="match status" value="1"/>
</dbReference>
<reference evidence="5 6" key="1">
    <citation type="submission" date="2020-07" db="EMBL/GenBank/DDBJ databases">
        <title>Sequencing the genomes of 1000 actinobacteria strains.</title>
        <authorList>
            <person name="Klenk H.-P."/>
        </authorList>
    </citation>
    <scope>NUCLEOTIDE SEQUENCE [LARGE SCALE GENOMIC DNA]</scope>
    <source>
        <strain evidence="5 6">DSM 17380</strain>
    </source>
</reference>
<comment type="caution">
    <text evidence="5">The sequence shown here is derived from an EMBL/GenBank/DDBJ whole genome shotgun (WGS) entry which is preliminary data.</text>
</comment>
<dbReference type="RefSeq" id="WP_183075290.1">
    <property type="nucleotide sequence ID" value="NZ_BAAALZ010000004.1"/>
</dbReference>
<evidence type="ECO:0000313" key="5">
    <source>
        <dbReference type="EMBL" id="NYD28333.1"/>
    </source>
</evidence>
<dbReference type="InterPro" id="IPR050251">
    <property type="entry name" value="HpcH-HpaI_aldolase"/>
</dbReference>
<feature type="domain" description="HpcH/HpaI aldolase/citrate lyase" evidence="4">
    <location>
        <begin position="16"/>
        <end position="239"/>
    </location>
</feature>
<name>A0A852R0T8_9MICO</name>
<dbReference type="GO" id="GO:0016832">
    <property type="term" value="F:aldehyde-lyase activity"/>
    <property type="evidence" value="ECO:0007669"/>
    <property type="project" value="TreeGrafter"/>
</dbReference>
<dbReference type="AlphaFoldDB" id="A0A852R0T8"/>
<accession>A0A852R0T8</accession>
<dbReference type="GO" id="GO:0046872">
    <property type="term" value="F:metal ion binding"/>
    <property type="evidence" value="ECO:0007669"/>
    <property type="project" value="UniProtKB-KW"/>
</dbReference>
<dbReference type="InterPro" id="IPR015813">
    <property type="entry name" value="Pyrv/PenolPyrv_kinase-like_dom"/>
</dbReference>
<dbReference type="Pfam" id="PF03328">
    <property type="entry name" value="HpcH_HpaI"/>
    <property type="match status" value="1"/>
</dbReference>
<comment type="similarity">
    <text evidence="1">Belongs to the HpcH/HpaI aldolase family.</text>
</comment>